<dbReference type="InterPro" id="IPR011707">
    <property type="entry name" value="Cu-oxidase-like_N"/>
</dbReference>
<evidence type="ECO:0000256" key="4">
    <source>
        <dbReference type="ARBA" id="ARBA00023008"/>
    </source>
</evidence>
<feature type="region of interest" description="Disordered" evidence="5">
    <location>
        <begin position="27"/>
        <end position="66"/>
    </location>
</feature>
<dbReference type="PROSITE" id="PS00079">
    <property type="entry name" value="MULTICOPPER_OXIDASE1"/>
    <property type="match status" value="3"/>
</dbReference>
<dbReference type="Gene3D" id="2.60.40.420">
    <property type="entry name" value="Cupredoxins - blue copper proteins"/>
    <property type="match status" value="3"/>
</dbReference>
<evidence type="ECO:0000256" key="6">
    <source>
        <dbReference type="SAM" id="Phobius"/>
    </source>
</evidence>
<evidence type="ECO:0000313" key="9">
    <source>
        <dbReference type="EMBL" id="GFR45215.1"/>
    </source>
</evidence>
<feature type="transmembrane region" description="Helical" evidence="6">
    <location>
        <begin position="77"/>
        <end position="97"/>
    </location>
</feature>
<protein>
    <recommendedName>
        <fullName evidence="11">Multicopper ferroxidase</fullName>
    </recommendedName>
</protein>
<evidence type="ECO:0000313" key="10">
    <source>
        <dbReference type="Proteomes" id="UP001054857"/>
    </source>
</evidence>
<dbReference type="InterPro" id="IPR002355">
    <property type="entry name" value="Cu_oxidase_Cu_BS"/>
</dbReference>
<dbReference type="PROSITE" id="PS00080">
    <property type="entry name" value="MULTICOPPER_OXIDASE2"/>
    <property type="match status" value="1"/>
</dbReference>
<reference evidence="9 10" key="1">
    <citation type="journal article" date="2021" name="Sci. Rep.">
        <title>Genome sequencing of the multicellular alga Astrephomene provides insights into convergent evolution of germ-soma differentiation.</title>
        <authorList>
            <person name="Yamashita S."/>
            <person name="Yamamoto K."/>
            <person name="Matsuzaki R."/>
            <person name="Suzuki S."/>
            <person name="Yamaguchi H."/>
            <person name="Hirooka S."/>
            <person name="Minakuchi Y."/>
            <person name="Miyagishima S."/>
            <person name="Kawachi M."/>
            <person name="Toyoda A."/>
            <person name="Nozaki H."/>
        </authorList>
    </citation>
    <scope>NUCLEOTIDE SEQUENCE [LARGE SCALE GENOMIC DNA]</scope>
    <source>
        <strain evidence="9 10">NIES-4017</strain>
    </source>
</reference>
<keyword evidence="2" id="KW-0479">Metal-binding</keyword>
<evidence type="ECO:0000259" key="8">
    <source>
        <dbReference type="Pfam" id="PF07732"/>
    </source>
</evidence>
<evidence type="ECO:0000259" key="7">
    <source>
        <dbReference type="Pfam" id="PF07731"/>
    </source>
</evidence>
<proteinExistence type="inferred from homology"/>
<keyword evidence="6" id="KW-1133">Transmembrane helix</keyword>
<evidence type="ECO:0000256" key="5">
    <source>
        <dbReference type="SAM" id="MobiDB-lite"/>
    </source>
</evidence>
<dbReference type="InterPro" id="IPR008972">
    <property type="entry name" value="Cupredoxin"/>
</dbReference>
<evidence type="ECO:0000256" key="1">
    <source>
        <dbReference type="ARBA" id="ARBA00010609"/>
    </source>
</evidence>
<dbReference type="SUPFAM" id="SSF49503">
    <property type="entry name" value="Cupredoxins"/>
    <property type="match status" value="6"/>
</dbReference>
<keyword evidence="6" id="KW-0812">Transmembrane</keyword>
<dbReference type="AlphaFoldDB" id="A0AAD3HLY4"/>
<feature type="domain" description="Plastocyanin-like" evidence="7">
    <location>
        <begin position="352"/>
        <end position="448"/>
    </location>
</feature>
<comment type="caution">
    <text evidence="9">The sequence shown here is derived from an EMBL/GenBank/DDBJ whole genome shotgun (WGS) entry which is preliminary data.</text>
</comment>
<dbReference type="GO" id="GO:0016491">
    <property type="term" value="F:oxidoreductase activity"/>
    <property type="evidence" value="ECO:0007669"/>
    <property type="project" value="UniProtKB-KW"/>
</dbReference>
<dbReference type="FunFam" id="2.60.40.420:FF:000028">
    <property type="entry name" value="Ceruloplasmin"/>
    <property type="match status" value="1"/>
</dbReference>
<accession>A0AAD3HLY4</accession>
<sequence length="1204" mass="129320">MASTSQPPEPVAIARAGHVALDLGTADAQSGADACRKEDAAAVAEPHSAKALPGSSSDSGGLEGGSTRRKRALQASIFLVAAIIAVGVGVGVSVGLGKKNNRKSSSSSSGGSSGSSDDVFVTVGELSEPGLTYYIAADQISWNYAPSGRNLCFDNRTAAMLLTPGTTRVGGTFTKAQYREYTDASFMTLRTREADWEHLGNLGPVMFGAVGDVIRIVFRNNLPFAANMVPTGGLVAWDSPTDSNLRSTRTAAVEPGGTTVYYWHVTADAGPVNGSSVTSRMWMYRSGVDPVAHDNAGLLGVVIVAAPESAGETDRRARDVDRELVLLFQVVSERSSALLPYDTDPTLTAGVSYSKMAINGYTYCNMPLSAVQMRVGQRVRWHVASVGSSDSLHNYHWHGHTLELNGHHVDQFTAIPGAAYSANMQLDQPGNWMVHCHVNFHMDGGMVNLYSVVGDPAPFPSLPGARERVYYVAAEEVEWSYTGENNTYACGPEPIPYDVIASDSSPEGNQFVSGPSRDPVRLGPKLTKTLFREYTDANFTTLKQRSLADSYLGLVGPIMRAAVGDNITVVLLNRASMSVSMHPHGLRYDKANEGTLYEDGTPDAEKQDDIVQPGQIYTYHWMVPDRAGPGPKDPSSMLWMYHSHLNETAQTYAGLVGGVIVTGRDYVDANATEPRPNDVDREVVIFFNVVNETKSSNLQYNLATKLGDGGRLAAQMAANSTFATQITTDAGFQEHMLKHGINGYMYCNMPRLTFLQGDKVRLHVMVVGSVEDMHTPNLGGARFDYNRQSSDAVQISPGGMISADVSMSSPGEFDLTCRVADHVASGMHAKYSVLPNPAAAATQLSGVTRTYYIQAEPEEWDYAPDGYQRCTDTDLSYYSNTFLLSSFDTTDSKYRKAVYREYTDATFTVRKSAPAYYGTMGPMIVVEVGDQLVIHFRNNLTDLPDYPVNLSPGGGLVRVNDASSSSSSGGEVACGTAVAAGQTCVYRWVVPDTAGPSADDFNTAVYSYTSTAVDLVAAPSAGLVGALVVAGRGELQQPASSNNSSSSAAATLLPKGVDLMVPLFWQVVDESLSPYYDVNLAADGIDMALVESEDMFEASLTESNMMHSINGFVYCNMPHVVAKSGSVVRWVMVAYGTEGDFHAPYFGGQAVQVDRTGFSTLASLMPSISRAADMRAGDPGTWLLYCDIHDHFLSGMVAQFVVEQ</sequence>
<dbReference type="InterPro" id="IPR033138">
    <property type="entry name" value="Cu_oxidase_CS"/>
</dbReference>
<evidence type="ECO:0000256" key="3">
    <source>
        <dbReference type="ARBA" id="ARBA00023002"/>
    </source>
</evidence>
<dbReference type="Pfam" id="PF07731">
    <property type="entry name" value="Cu-oxidase_2"/>
    <property type="match status" value="1"/>
</dbReference>
<dbReference type="Pfam" id="PF07732">
    <property type="entry name" value="Cu-oxidase_3"/>
    <property type="match status" value="1"/>
</dbReference>
<dbReference type="GO" id="GO:0005507">
    <property type="term" value="F:copper ion binding"/>
    <property type="evidence" value="ECO:0007669"/>
    <property type="project" value="InterPro"/>
</dbReference>
<dbReference type="PANTHER" id="PTHR11709">
    <property type="entry name" value="MULTI-COPPER OXIDASE"/>
    <property type="match status" value="1"/>
</dbReference>
<keyword evidence="10" id="KW-1185">Reference proteome</keyword>
<dbReference type="Proteomes" id="UP001054857">
    <property type="component" value="Unassembled WGS sequence"/>
</dbReference>
<organism evidence="9 10">
    <name type="scientific">Astrephomene gubernaculifera</name>
    <dbReference type="NCBI Taxonomy" id="47775"/>
    <lineage>
        <taxon>Eukaryota</taxon>
        <taxon>Viridiplantae</taxon>
        <taxon>Chlorophyta</taxon>
        <taxon>core chlorophytes</taxon>
        <taxon>Chlorophyceae</taxon>
        <taxon>CS clade</taxon>
        <taxon>Chlamydomonadales</taxon>
        <taxon>Astrephomenaceae</taxon>
        <taxon>Astrephomene</taxon>
    </lineage>
</organism>
<comment type="similarity">
    <text evidence="1">Belongs to the multicopper oxidase family.</text>
</comment>
<keyword evidence="6" id="KW-0472">Membrane</keyword>
<gene>
    <name evidence="9" type="ORF">Agub_g6610</name>
</gene>
<feature type="domain" description="Plastocyanin-like" evidence="8">
    <location>
        <begin position="554"/>
        <end position="664"/>
    </location>
</feature>
<dbReference type="InterPro" id="IPR011706">
    <property type="entry name" value="Cu-oxidase_C"/>
</dbReference>
<dbReference type="EMBL" id="BMAR01000009">
    <property type="protein sequence ID" value="GFR45215.1"/>
    <property type="molecule type" value="Genomic_DNA"/>
</dbReference>
<keyword evidence="4" id="KW-0186">Copper</keyword>
<evidence type="ECO:0000256" key="2">
    <source>
        <dbReference type="ARBA" id="ARBA00022723"/>
    </source>
</evidence>
<keyword evidence="3" id="KW-0560">Oxidoreductase</keyword>
<name>A0AAD3HLY4_9CHLO</name>
<evidence type="ECO:0008006" key="11">
    <source>
        <dbReference type="Google" id="ProtNLM"/>
    </source>
</evidence>
<dbReference type="InterPro" id="IPR045087">
    <property type="entry name" value="Cu-oxidase_fam"/>
</dbReference>
<dbReference type="PANTHER" id="PTHR11709:SF486">
    <property type="entry name" value="MULTICOPPER OXIDASE"/>
    <property type="match status" value="1"/>
</dbReference>